<evidence type="ECO:0000256" key="7">
    <source>
        <dbReference type="ARBA" id="ARBA00023004"/>
    </source>
</evidence>
<evidence type="ECO:0000256" key="5">
    <source>
        <dbReference type="ARBA" id="ARBA00022485"/>
    </source>
</evidence>
<proteinExistence type="inferred from homology"/>
<evidence type="ECO:0000256" key="11">
    <source>
        <dbReference type="SAM" id="MobiDB-lite"/>
    </source>
</evidence>
<dbReference type="GO" id="GO:0003941">
    <property type="term" value="F:L-serine ammonia-lyase activity"/>
    <property type="evidence" value="ECO:0007669"/>
    <property type="project" value="UniProtKB-EC"/>
</dbReference>
<evidence type="ECO:0000256" key="6">
    <source>
        <dbReference type="ARBA" id="ARBA00022723"/>
    </source>
</evidence>
<evidence type="ECO:0000256" key="8">
    <source>
        <dbReference type="ARBA" id="ARBA00023014"/>
    </source>
</evidence>
<dbReference type="Pfam" id="PF03315">
    <property type="entry name" value="SDH_beta"/>
    <property type="match status" value="1"/>
</dbReference>
<keyword evidence="7" id="KW-0408">Iron</keyword>
<dbReference type="InterPro" id="IPR005131">
    <property type="entry name" value="Ser_deHydtase_bsu"/>
</dbReference>
<evidence type="ECO:0000313" key="13">
    <source>
        <dbReference type="EMBL" id="VFU10608.1"/>
    </source>
</evidence>
<dbReference type="PANTHER" id="PTHR30182:SF1">
    <property type="entry name" value="L-SERINE DEHYDRATASE 1"/>
    <property type="match status" value="1"/>
</dbReference>
<protein>
    <recommendedName>
        <fullName evidence="3">L-serine ammonia-lyase</fullName>
        <ecNumber evidence="3">4.3.1.17</ecNumber>
    </recommendedName>
</protein>
<dbReference type="InterPro" id="IPR051318">
    <property type="entry name" value="Fe-S_L-Ser"/>
</dbReference>
<evidence type="ECO:0000313" key="14">
    <source>
        <dbReference type="Proteomes" id="UP000294360"/>
    </source>
</evidence>
<dbReference type="AlphaFoldDB" id="A0A4V6IN51"/>
<evidence type="ECO:0000256" key="1">
    <source>
        <dbReference type="ARBA" id="ARBA00001966"/>
    </source>
</evidence>
<reference evidence="13 14" key="1">
    <citation type="submission" date="2019-03" db="EMBL/GenBank/DDBJ databases">
        <authorList>
            <person name="Kox A.R. M."/>
        </authorList>
    </citation>
    <scope>NUCLEOTIDE SEQUENCE [LARGE SCALE GENOMIC DNA]</scope>
    <source>
        <strain evidence="13">MTUNDRAET4 annotated genome</strain>
    </source>
</reference>
<dbReference type="EC" id="4.3.1.17" evidence="3"/>
<feature type="compositionally biased region" description="Basic residues" evidence="11">
    <location>
        <begin position="99"/>
        <end position="108"/>
    </location>
</feature>
<evidence type="ECO:0000259" key="12">
    <source>
        <dbReference type="Pfam" id="PF03315"/>
    </source>
</evidence>
<dbReference type="InterPro" id="IPR029009">
    <property type="entry name" value="ASB_dom_sf"/>
</dbReference>
<keyword evidence="4" id="KW-0312">Gluconeogenesis</keyword>
<name>A0A4V6IN51_METTU</name>
<comment type="similarity">
    <text evidence="2">Belongs to the iron-sulfur dependent L-serine dehydratase family.</text>
</comment>
<dbReference type="EMBL" id="LR536450">
    <property type="protein sequence ID" value="VFU10608.1"/>
    <property type="molecule type" value="Genomic_DNA"/>
</dbReference>
<evidence type="ECO:0000256" key="4">
    <source>
        <dbReference type="ARBA" id="ARBA00022432"/>
    </source>
</evidence>
<dbReference type="PANTHER" id="PTHR30182">
    <property type="entry name" value="L-SERINE DEHYDRATASE"/>
    <property type="match status" value="1"/>
</dbReference>
<keyword evidence="6" id="KW-0479">Metal-binding</keyword>
<dbReference type="GO" id="GO:0046872">
    <property type="term" value="F:metal ion binding"/>
    <property type="evidence" value="ECO:0007669"/>
    <property type="project" value="UniProtKB-KW"/>
</dbReference>
<organism evidence="13 14">
    <name type="scientific">Methylocella tundrae</name>
    <dbReference type="NCBI Taxonomy" id="227605"/>
    <lineage>
        <taxon>Bacteria</taxon>
        <taxon>Pseudomonadati</taxon>
        <taxon>Pseudomonadota</taxon>
        <taxon>Alphaproteobacteria</taxon>
        <taxon>Hyphomicrobiales</taxon>
        <taxon>Beijerinckiaceae</taxon>
        <taxon>Methylocella</taxon>
    </lineage>
</organism>
<comment type="catalytic activity">
    <reaction evidence="10">
        <text>L-serine = pyruvate + NH4(+)</text>
        <dbReference type="Rhea" id="RHEA:19169"/>
        <dbReference type="ChEBI" id="CHEBI:15361"/>
        <dbReference type="ChEBI" id="CHEBI:28938"/>
        <dbReference type="ChEBI" id="CHEBI:33384"/>
        <dbReference type="EC" id="4.3.1.17"/>
    </reaction>
</comment>
<dbReference type="GO" id="GO:0051539">
    <property type="term" value="F:4 iron, 4 sulfur cluster binding"/>
    <property type="evidence" value="ECO:0007669"/>
    <property type="project" value="UniProtKB-KW"/>
</dbReference>
<dbReference type="KEGG" id="mtun:MTUNDRAET4_3721"/>
<sequence length="141" mass="15459">MISIFELFKIGIGPSSSHTMGPMKAAGAFVQSLAEAGDLNAAARVRVDLYGSLAWTGRGHATDKAVILGLARGEARNHRSRSRRRACRRSRQNAQPAAWRRKGGRLRRDARHCFRPDERNAASSQYATLQGFRRGRQAAGG</sequence>
<evidence type="ECO:0000256" key="3">
    <source>
        <dbReference type="ARBA" id="ARBA00012093"/>
    </source>
</evidence>
<dbReference type="Proteomes" id="UP000294360">
    <property type="component" value="Chromosome"/>
</dbReference>
<feature type="compositionally biased region" description="Basic residues" evidence="11">
    <location>
        <begin position="78"/>
        <end position="91"/>
    </location>
</feature>
<accession>A0A4V6IN51</accession>
<evidence type="ECO:0000256" key="10">
    <source>
        <dbReference type="ARBA" id="ARBA00049406"/>
    </source>
</evidence>
<dbReference type="GO" id="GO:0006094">
    <property type="term" value="P:gluconeogenesis"/>
    <property type="evidence" value="ECO:0007669"/>
    <property type="project" value="UniProtKB-KW"/>
</dbReference>
<keyword evidence="8" id="KW-0411">Iron-sulfur</keyword>
<feature type="region of interest" description="Disordered" evidence="11">
    <location>
        <begin position="74"/>
        <end position="108"/>
    </location>
</feature>
<keyword evidence="5" id="KW-0004">4Fe-4S</keyword>
<evidence type="ECO:0000256" key="2">
    <source>
        <dbReference type="ARBA" id="ARBA00008636"/>
    </source>
</evidence>
<keyword evidence="9" id="KW-0456">Lyase</keyword>
<comment type="cofactor">
    <cofactor evidence="1">
        <name>[4Fe-4S] cluster</name>
        <dbReference type="ChEBI" id="CHEBI:49883"/>
    </cofactor>
</comment>
<evidence type="ECO:0000256" key="9">
    <source>
        <dbReference type="ARBA" id="ARBA00023239"/>
    </source>
</evidence>
<feature type="domain" description="Serine dehydratase beta chain" evidence="12">
    <location>
        <begin position="3"/>
        <end position="95"/>
    </location>
</feature>
<gene>
    <name evidence="13" type="ORF">MTUNDRAET4_3721</name>
</gene>
<dbReference type="Gene3D" id="3.30.1330.90">
    <property type="entry name" value="D-3-phosphoglycerate dehydrogenase, domain 3"/>
    <property type="match status" value="1"/>
</dbReference>
<dbReference type="SUPFAM" id="SSF143548">
    <property type="entry name" value="Serine metabolism enzymes domain"/>
    <property type="match status" value="1"/>
</dbReference>